<evidence type="ECO:0000259" key="13">
    <source>
        <dbReference type="PROSITE" id="PS50067"/>
    </source>
</evidence>
<evidence type="ECO:0000256" key="3">
    <source>
        <dbReference type="ARBA" id="ARBA00022701"/>
    </source>
</evidence>
<dbReference type="GO" id="GO:0007018">
    <property type="term" value="P:microtubule-based movement"/>
    <property type="evidence" value="ECO:0007669"/>
    <property type="project" value="InterPro"/>
</dbReference>
<dbReference type="PANTHER" id="PTHR47969">
    <property type="entry name" value="CHROMOSOME-ASSOCIATED KINESIN KIF4A-RELATED"/>
    <property type="match status" value="1"/>
</dbReference>
<keyword evidence="7 9" id="KW-0505">Motor protein</keyword>
<feature type="domain" description="Kinesin motor" evidence="13">
    <location>
        <begin position="4"/>
        <end position="334"/>
    </location>
</feature>
<feature type="coiled-coil region" evidence="11">
    <location>
        <begin position="528"/>
        <end position="555"/>
    </location>
</feature>
<dbReference type="GO" id="GO:0005874">
    <property type="term" value="C:microtubule"/>
    <property type="evidence" value="ECO:0007669"/>
    <property type="project" value="UniProtKB-KW"/>
</dbReference>
<feature type="coiled-coil region" evidence="11">
    <location>
        <begin position="597"/>
        <end position="638"/>
    </location>
</feature>
<evidence type="ECO:0000256" key="9">
    <source>
        <dbReference type="PROSITE-ProRule" id="PRU00283"/>
    </source>
</evidence>
<keyword evidence="3 10" id="KW-0493">Microtubule</keyword>
<feature type="binding site" evidence="9">
    <location>
        <begin position="90"/>
        <end position="97"/>
    </location>
    <ligand>
        <name>ATP</name>
        <dbReference type="ChEBI" id="CHEBI:30616"/>
    </ligand>
</feature>
<feature type="coiled-coil region" evidence="11">
    <location>
        <begin position="422"/>
        <end position="456"/>
    </location>
</feature>
<dbReference type="Gene3D" id="3.40.850.10">
    <property type="entry name" value="Kinesin motor domain"/>
    <property type="match status" value="1"/>
</dbReference>
<evidence type="ECO:0000313" key="15">
    <source>
        <dbReference type="RefSeq" id="XP_031553882.1"/>
    </source>
</evidence>
<keyword evidence="4 9" id="KW-0547">Nucleotide-binding</keyword>
<reference evidence="15" key="1">
    <citation type="submission" date="2025-08" db="UniProtKB">
        <authorList>
            <consortium name="RefSeq"/>
        </authorList>
    </citation>
    <scope>IDENTIFICATION</scope>
    <source>
        <tissue evidence="15">Tentacle</tissue>
    </source>
</reference>
<evidence type="ECO:0000256" key="1">
    <source>
        <dbReference type="ARBA" id="ARBA00004245"/>
    </source>
</evidence>
<evidence type="ECO:0000256" key="6">
    <source>
        <dbReference type="ARBA" id="ARBA00023054"/>
    </source>
</evidence>
<evidence type="ECO:0000256" key="4">
    <source>
        <dbReference type="ARBA" id="ARBA00022741"/>
    </source>
</evidence>
<keyword evidence="5 9" id="KW-0067">ATP-binding</keyword>
<dbReference type="InterPro" id="IPR027640">
    <property type="entry name" value="Kinesin-like_fam"/>
</dbReference>
<sequence length="864" mass="97827">MAEAVKVIVRSRPLNQREKDLKCEVVLEMDSNSGLCSLHKPGEKNQPPKNFTFDGAYYIDSTTESIYNDICFPLVEGVLEGYNGTVFAYGQTGCGKSFSMQGITDPPTQRGIIPRAFEHIFETIEVADNSKFLVHASYLEIYNEEIRDLLGKDHKAKLELKEHPDKGVYAKDLSLHPVNNSTELEHVMDLGSKNRSVGATLMNADSSRSHSIFSILIEILDTAADGGEHIRAGKLNLVDLAGSERQSKTGATGDRLKEATKINLSLSALGNVISALVDGKAKHIPYRDSKLTRLLQDSLGGNTKTLMVACLSPADNNYDETLSTLRYANRAKNIKNKPHINEDPKDALLREYKEEIEKLKRMLMGQMDIPTGLLDGTPSTTSVPPKPTARRLSHEHVMAVAVETEQLRQEYEARILDMKTMYEAEQMSKQKLQAEMDKLKEDYNKKVHDIEEHYAEEEGISDGQAYKSNGLTSVTPDMDNTMSLITLDEARRASESHTSLPHEPSQASVVHLYQAKFPKSIENVPVAIADQRGAQQEALKRLQELQEKMVGGEKKGDQKLKEKRKERKAYAKSKKEKLFLAAKKMDDEGISTMVKVYDSLQDEIKFKTKKIDRLEKEVTSLNTEIDDLQIEFERDREDYLDTIRKQEQMVKLQQQILDKIQPCIRRDCNYYNIDRIKTECVWDEENAKWNLPDLVITKTTLPTPGGVMPGASPQTRRKSPISRAQVTNQGQLANGYGGGGYHDENEDRFRHHLERSTHTELAANYFKPKRAEKLLTQNTRYEAIDRRETTSPVGSRQGNSFGSTIPPPRAFGSNHSNLPPQEAHAPRPLRLESLNVTTEKERKKKKKRQQHIEQAQERRREDSW</sequence>
<accession>A0A6P8HML7</accession>
<dbReference type="AlphaFoldDB" id="A0A6P8HML7"/>
<dbReference type="InParanoid" id="A0A6P8HML7"/>
<dbReference type="GeneID" id="116290905"/>
<dbReference type="PROSITE" id="PS00411">
    <property type="entry name" value="KINESIN_MOTOR_1"/>
    <property type="match status" value="1"/>
</dbReference>
<dbReference type="OrthoDB" id="3176171at2759"/>
<organism evidence="14 15">
    <name type="scientific">Actinia tenebrosa</name>
    <name type="common">Australian red waratah sea anemone</name>
    <dbReference type="NCBI Taxonomy" id="6105"/>
    <lineage>
        <taxon>Eukaryota</taxon>
        <taxon>Metazoa</taxon>
        <taxon>Cnidaria</taxon>
        <taxon>Anthozoa</taxon>
        <taxon>Hexacorallia</taxon>
        <taxon>Actiniaria</taxon>
        <taxon>Actiniidae</taxon>
        <taxon>Actinia</taxon>
    </lineage>
</organism>
<name>A0A6P8HML7_ACTTE</name>
<evidence type="ECO:0000256" key="10">
    <source>
        <dbReference type="RuleBase" id="RU000394"/>
    </source>
</evidence>
<dbReference type="InterPro" id="IPR001752">
    <property type="entry name" value="Kinesin_motor_dom"/>
</dbReference>
<dbReference type="KEGG" id="aten:116290905"/>
<dbReference type="Pfam" id="PF00225">
    <property type="entry name" value="Kinesin"/>
    <property type="match status" value="1"/>
</dbReference>
<dbReference type="RefSeq" id="XP_031553882.1">
    <property type="nucleotide sequence ID" value="XM_031698022.1"/>
</dbReference>
<dbReference type="FunFam" id="3.40.850.10:FF:000029">
    <property type="entry name" value="Kinesin-like protein KIF17"/>
    <property type="match status" value="1"/>
</dbReference>
<dbReference type="SMART" id="SM00129">
    <property type="entry name" value="KISc"/>
    <property type="match status" value="1"/>
</dbReference>
<comment type="subcellular location">
    <subcellularLocation>
        <location evidence="1">Cytoplasm</location>
        <location evidence="1">Cytoskeleton</location>
    </subcellularLocation>
</comment>
<feature type="region of interest" description="Disordered" evidence="12">
    <location>
        <begin position="701"/>
        <end position="723"/>
    </location>
</feature>
<dbReference type="GO" id="GO:0003777">
    <property type="term" value="F:microtubule motor activity"/>
    <property type="evidence" value="ECO:0007669"/>
    <property type="project" value="InterPro"/>
</dbReference>
<dbReference type="PRINTS" id="PR00380">
    <property type="entry name" value="KINESINHEAVY"/>
</dbReference>
<dbReference type="PANTHER" id="PTHR47969:SF21">
    <property type="entry name" value="KINESIN-LIKE PROTEIN"/>
    <property type="match status" value="1"/>
</dbReference>
<evidence type="ECO:0000256" key="5">
    <source>
        <dbReference type="ARBA" id="ARBA00022840"/>
    </source>
</evidence>
<dbReference type="FunCoup" id="A0A6P8HML7">
    <property type="interactions" value="121"/>
</dbReference>
<dbReference type="Proteomes" id="UP000515163">
    <property type="component" value="Unplaced"/>
</dbReference>
<evidence type="ECO:0000256" key="7">
    <source>
        <dbReference type="ARBA" id="ARBA00023175"/>
    </source>
</evidence>
<dbReference type="SUPFAM" id="SSF52540">
    <property type="entry name" value="P-loop containing nucleoside triphosphate hydrolases"/>
    <property type="match status" value="1"/>
</dbReference>
<feature type="region of interest" description="Disordered" evidence="12">
    <location>
        <begin position="780"/>
        <end position="864"/>
    </location>
</feature>
<gene>
    <name evidence="15" type="primary">LOC116290905</name>
</gene>
<dbReference type="InterPro" id="IPR036961">
    <property type="entry name" value="Kinesin_motor_dom_sf"/>
</dbReference>
<comment type="similarity">
    <text evidence="9 10">Belongs to the TRAFAC class myosin-kinesin ATPase superfamily. Kinesin family.</text>
</comment>
<dbReference type="InterPro" id="IPR027417">
    <property type="entry name" value="P-loop_NTPase"/>
</dbReference>
<evidence type="ECO:0000256" key="11">
    <source>
        <dbReference type="SAM" id="Coils"/>
    </source>
</evidence>
<evidence type="ECO:0000313" key="14">
    <source>
        <dbReference type="Proteomes" id="UP000515163"/>
    </source>
</evidence>
<dbReference type="GO" id="GO:0008017">
    <property type="term" value="F:microtubule binding"/>
    <property type="evidence" value="ECO:0007669"/>
    <property type="project" value="InterPro"/>
</dbReference>
<protein>
    <recommendedName>
        <fullName evidence="10">Kinesin-like protein</fullName>
    </recommendedName>
</protein>
<dbReference type="GO" id="GO:0005524">
    <property type="term" value="F:ATP binding"/>
    <property type="evidence" value="ECO:0007669"/>
    <property type="project" value="UniProtKB-UniRule"/>
</dbReference>
<dbReference type="InterPro" id="IPR019821">
    <property type="entry name" value="Kinesin_motor_CS"/>
</dbReference>
<keyword evidence="2" id="KW-0963">Cytoplasm</keyword>
<keyword evidence="8" id="KW-0206">Cytoskeleton</keyword>
<proteinExistence type="inferred from homology"/>
<feature type="region of interest" description="Disordered" evidence="12">
    <location>
        <begin position="370"/>
        <end position="392"/>
    </location>
</feature>
<evidence type="ECO:0000256" key="2">
    <source>
        <dbReference type="ARBA" id="ARBA00022490"/>
    </source>
</evidence>
<evidence type="ECO:0000256" key="12">
    <source>
        <dbReference type="SAM" id="MobiDB-lite"/>
    </source>
</evidence>
<keyword evidence="14" id="KW-1185">Reference proteome</keyword>
<keyword evidence="6 11" id="KW-0175">Coiled coil</keyword>
<feature type="compositionally biased region" description="Polar residues" evidence="12">
    <location>
        <begin position="790"/>
        <end position="803"/>
    </location>
</feature>
<feature type="compositionally biased region" description="Basic and acidic residues" evidence="12">
    <location>
        <begin position="850"/>
        <end position="864"/>
    </location>
</feature>
<dbReference type="PROSITE" id="PS50067">
    <property type="entry name" value="KINESIN_MOTOR_2"/>
    <property type="match status" value="1"/>
</dbReference>
<evidence type="ECO:0000256" key="8">
    <source>
        <dbReference type="ARBA" id="ARBA00023212"/>
    </source>
</evidence>